<gene>
    <name evidence="3" type="ORF">I316_06803</name>
</gene>
<proteinExistence type="predicted"/>
<reference evidence="4" key="2">
    <citation type="submission" date="2013-12" db="EMBL/GenBank/DDBJ databases">
        <title>Evolution of pathogenesis and genome organization in the Tremellales.</title>
        <authorList>
            <person name="Cuomo C."/>
            <person name="Litvintseva A."/>
            <person name="Heitman J."/>
            <person name="Chen Y."/>
            <person name="Sun S."/>
            <person name="Springer D."/>
            <person name="Dromer F."/>
            <person name="Young S."/>
            <person name="Zeng Q."/>
            <person name="Chapman S."/>
            <person name="Gujja S."/>
            <person name="Saif S."/>
            <person name="Birren B."/>
        </authorList>
    </citation>
    <scope>NUCLEOTIDE SEQUENCE [LARGE SCALE GENOMIC DNA]</scope>
    <source>
        <strain evidence="4">BCC8398</strain>
    </source>
</reference>
<evidence type="ECO:0000256" key="1">
    <source>
        <dbReference type="SAM" id="MobiDB-lite"/>
    </source>
</evidence>
<feature type="compositionally biased region" description="Low complexity" evidence="1">
    <location>
        <begin position="203"/>
        <end position="224"/>
    </location>
</feature>
<protein>
    <recommendedName>
        <fullName evidence="2">BRCT domain-containing protein</fullName>
    </recommendedName>
</protein>
<reference evidence="3 4" key="1">
    <citation type="submission" date="2013-07" db="EMBL/GenBank/DDBJ databases">
        <title>The Genome Sequence of Cryptococcus heveanensis BCC8398.</title>
        <authorList>
            <consortium name="The Broad Institute Genome Sequencing Platform"/>
            <person name="Cuomo C."/>
            <person name="Litvintseva A."/>
            <person name="Chen Y."/>
            <person name="Heitman J."/>
            <person name="Sun S."/>
            <person name="Springer D."/>
            <person name="Dromer F."/>
            <person name="Young S.K."/>
            <person name="Zeng Q."/>
            <person name="Gargeya S."/>
            <person name="Fitzgerald M."/>
            <person name="Abouelleil A."/>
            <person name="Alvarado L."/>
            <person name="Berlin A.M."/>
            <person name="Chapman S.B."/>
            <person name="Dewar J."/>
            <person name="Goldberg J."/>
            <person name="Griggs A."/>
            <person name="Gujja S."/>
            <person name="Hansen M."/>
            <person name="Howarth C."/>
            <person name="Imamovic A."/>
            <person name="Larimer J."/>
            <person name="McCowan C."/>
            <person name="Murphy C."/>
            <person name="Pearson M."/>
            <person name="Priest M."/>
            <person name="Roberts A."/>
            <person name="Saif S."/>
            <person name="Shea T."/>
            <person name="Sykes S."/>
            <person name="Wortman J."/>
            <person name="Nusbaum C."/>
            <person name="Birren B."/>
        </authorList>
    </citation>
    <scope>NUCLEOTIDE SEQUENCE [LARGE SCALE GENOMIC DNA]</scope>
    <source>
        <strain evidence="3 4">BCC8398</strain>
    </source>
</reference>
<feature type="compositionally biased region" description="Polar residues" evidence="1">
    <location>
        <begin position="183"/>
        <end position="195"/>
    </location>
</feature>
<evidence type="ECO:0000313" key="3">
    <source>
        <dbReference type="EMBL" id="OCF31604.1"/>
    </source>
</evidence>
<keyword evidence="4" id="KW-1185">Reference proteome</keyword>
<accession>A0A1B9GKL3</accession>
<feature type="compositionally biased region" description="Polar residues" evidence="1">
    <location>
        <begin position="225"/>
        <end position="240"/>
    </location>
</feature>
<dbReference type="EMBL" id="KV700133">
    <property type="protein sequence ID" value="OCF31604.1"/>
    <property type="molecule type" value="Genomic_DNA"/>
</dbReference>
<dbReference type="Proteomes" id="UP000092666">
    <property type="component" value="Unassembled WGS sequence"/>
</dbReference>
<evidence type="ECO:0000313" key="4">
    <source>
        <dbReference type="Proteomes" id="UP000092666"/>
    </source>
</evidence>
<feature type="region of interest" description="Disordered" evidence="1">
    <location>
        <begin position="127"/>
        <end position="265"/>
    </location>
</feature>
<feature type="domain" description="BRCT" evidence="2">
    <location>
        <begin position="33"/>
        <end position="118"/>
    </location>
</feature>
<sequence>MADFASGVFHIKEAGSPMTFYVLGGSMAITWAIERAGGVVCRDPPDTPLEIHPASAYAQKIIFNRDSLPTSLEATSTSETAILKAVKERGGWQTVLSSDWVFQCLAEGRLAEATPYRIKAAQLFSSTSSRSSPTLDHDDTTATSETEALPIATGAGADNSKNSPADTSSQRPTFSPFFGAGTGMSTANANTSTPAGSIAHATPRPSTIPIGPRSSSSSSTPLSGYTVTGNRQNGGRTVSSGFGPMRNQGNRNTQPRQRAGPGYQRPERAQAHQAYSGNHTATPYFVLPSPGIDPNVSLAATLLNQSLATLRAASNATTDRTNNAYAGIPLSQRISGLAQNHSQYGGENVMSIDDAVTLLAKRLAVWTRRLGRRPGKKVLKNYLTNVRIQGCPKPCKNVWIDHRHRVYAEMENQGINTAAWPLKLK</sequence>
<feature type="compositionally biased region" description="Polar residues" evidence="1">
    <location>
        <begin position="247"/>
        <end position="256"/>
    </location>
</feature>
<evidence type="ECO:0000259" key="2">
    <source>
        <dbReference type="PROSITE" id="PS50172"/>
    </source>
</evidence>
<feature type="compositionally biased region" description="Polar residues" evidence="1">
    <location>
        <begin position="159"/>
        <end position="173"/>
    </location>
</feature>
<dbReference type="AlphaFoldDB" id="A0A1B9GKL3"/>
<organism evidence="3 4">
    <name type="scientific">Kwoniella heveanensis BCC8398</name>
    <dbReference type="NCBI Taxonomy" id="1296120"/>
    <lineage>
        <taxon>Eukaryota</taxon>
        <taxon>Fungi</taxon>
        <taxon>Dikarya</taxon>
        <taxon>Basidiomycota</taxon>
        <taxon>Agaricomycotina</taxon>
        <taxon>Tremellomycetes</taxon>
        <taxon>Tremellales</taxon>
        <taxon>Cryptococcaceae</taxon>
        <taxon>Kwoniella</taxon>
    </lineage>
</organism>
<dbReference type="PROSITE" id="PS50172">
    <property type="entry name" value="BRCT"/>
    <property type="match status" value="1"/>
</dbReference>
<name>A0A1B9GKL3_9TREE</name>
<dbReference type="InterPro" id="IPR001357">
    <property type="entry name" value="BRCT_dom"/>
</dbReference>